<keyword evidence="1" id="KW-1133">Transmembrane helix</keyword>
<dbReference type="RefSeq" id="WP_153346323.1">
    <property type="nucleotide sequence ID" value="NZ_WIVE01000074.1"/>
</dbReference>
<keyword evidence="1" id="KW-0812">Transmembrane</keyword>
<feature type="transmembrane region" description="Helical" evidence="1">
    <location>
        <begin position="35"/>
        <end position="56"/>
    </location>
</feature>
<protein>
    <submittedName>
        <fullName evidence="2">Uncharacterized protein</fullName>
    </submittedName>
</protein>
<comment type="caution">
    <text evidence="2">The sequence shown here is derived from an EMBL/GenBank/DDBJ whole genome shotgun (WGS) entry which is preliminary data.</text>
</comment>
<dbReference type="OrthoDB" id="7837851at2"/>
<reference evidence="2 3" key="1">
    <citation type="submission" date="2019-10" db="EMBL/GenBank/DDBJ databases">
        <title>Draft whole-genome sequence of the purple nonsulfur photosynthetic bacterium Roseospira navarrensis DSM 15114.</title>
        <authorList>
            <person name="Kyndt J.A."/>
            <person name="Meyer T.E."/>
        </authorList>
    </citation>
    <scope>NUCLEOTIDE SEQUENCE [LARGE SCALE GENOMIC DNA]</scope>
    <source>
        <strain evidence="2 3">DSM 15114</strain>
    </source>
</reference>
<evidence type="ECO:0000256" key="1">
    <source>
        <dbReference type="SAM" id="Phobius"/>
    </source>
</evidence>
<gene>
    <name evidence="2" type="ORF">GHC57_16680</name>
</gene>
<dbReference type="Proteomes" id="UP000434582">
    <property type="component" value="Unassembled WGS sequence"/>
</dbReference>
<name>A0A7X2D5Y1_9PROT</name>
<organism evidence="2 3">
    <name type="scientific">Roseospira navarrensis</name>
    <dbReference type="NCBI Taxonomy" id="140058"/>
    <lineage>
        <taxon>Bacteria</taxon>
        <taxon>Pseudomonadati</taxon>
        <taxon>Pseudomonadota</taxon>
        <taxon>Alphaproteobacteria</taxon>
        <taxon>Rhodospirillales</taxon>
        <taxon>Rhodospirillaceae</taxon>
        <taxon>Roseospira</taxon>
    </lineage>
</organism>
<dbReference type="EMBL" id="WIVE01000074">
    <property type="protein sequence ID" value="MQX38152.1"/>
    <property type="molecule type" value="Genomic_DNA"/>
</dbReference>
<accession>A0A7X2D5Y1</accession>
<keyword evidence="3" id="KW-1185">Reference proteome</keyword>
<dbReference type="AlphaFoldDB" id="A0A7X2D5Y1"/>
<evidence type="ECO:0000313" key="3">
    <source>
        <dbReference type="Proteomes" id="UP000434582"/>
    </source>
</evidence>
<sequence length="197" mass="21603">MTDSPDTVRSLWDAVSCLWGSAACTVDTSVVFRNLMLGLGAPVTAGLAFAGLWIALRRANTDRARQVAESFATVVELLGYDNRGVRLGAIYALERLHRTTPDLRGQIERTLGGYARERSREDRDASEEESPDWIDEGLVSEDVAAAFRVLADLKTPETARKAPLGQRLAGTVGRRLAGPPFHMTRLSRWLMMGKEGS</sequence>
<evidence type="ECO:0000313" key="2">
    <source>
        <dbReference type="EMBL" id="MQX38152.1"/>
    </source>
</evidence>
<keyword evidence="1" id="KW-0472">Membrane</keyword>
<proteinExistence type="predicted"/>